<accession>A0ACB6Z815</accession>
<name>A0ACB6Z815_THEGA</name>
<comment type="caution">
    <text evidence="1">The sequence shown here is derived from an EMBL/GenBank/DDBJ whole genome shotgun (WGS) entry which is preliminary data.</text>
</comment>
<reference evidence="1" key="1">
    <citation type="submission" date="2019-10" db="EMBL/GenBank/DDBJ databases">
        <authorList>
            <consortium name="DOE Joint Genome Institute"/>
            <person name="Kuo A."/>
            <person name="Miyauchi S."/>
            <person name="Kiss E."/>
            <person name="Drula E."/>
            <person name="Kohler A."/>
            <person name="Sanchez-Garcia M."/>
            <person name="Andreopoulos B."/>
            <person name="Barry K.W."/>
            <person name="Bonito G."/>
            <person name="Buee M."/>
            <person name="Carver A."/>
            <person name="Chen C."/>
            <person name="Cichocki N."/>
            <person name="Clum A."/>
            <person name="Culley D."/>
            <person name="Crous P.W."/>
            <person name="Fauchery L."/>
            <person name="Girlanda M."/>
            <person name="Hayes R."/>
            <person name="Keri Z."/>
            <person name="Labutti K."/>
            <person name="Lipzen A."/>
            <person name="Lombard V."/>
            <person name="Magnuson J."/>
            <person name="Maillard F."/>
            <person name="Morin E."/>
            <person name="Murat C."/>
            <person name="Nolan M."/>
            <person name="Ohm R."/>
            <person name="Pangilinan J."/>
            <person name="Pereira M."/>
            <person name="Perotto S."/>
            <person name="Peter M."/>
            <person name="Riley R."/>
            <person name="Sitrit Y."/>
            <person name="Stielow B."/>
            <person name="Szollosi G."/>
            <person name="Zifcakova L."/>
            <person name="Stursova M."/>
            <person name="Spatafora J.W."/>
            <person name="Tedersoo L."/>
            <person name="Vaario L.-M."/>
            <person name="Yamada A."/>
            <person name="Yan M."/>
            <person name="Wang P."/>
            <person name="Xu J."/>
            <person name="Bruns T."/>
            <person name="Baldrian P."/>
            <person name="Vilgalys R."/>
            <person name="Henrissat B."/>
            <person name="Grigoriev I.V."/>
            <person name="Hibbett D."/>
            <person name="Nagy L.G."/>
            <person name="Martin F.M."/>
        </authorList>
    </citation>
    <scope>NUCLEOTIDE SEQUENCE</scope>
    <source>
        <strain evidence="1">P2</strain>
    </source>
</reference>
<gene>
    <name evidence="1" type="ORF">BDM02DRAFT_3189447</name>
</gene>
<evidence type="ECO:0000313" key="2">
    <source>
        <dbReference type="Proteomes" id="UP000886501"/>
    </source>
</evidence>
<protein>
    <submittedName>
        <fullName evidence="1">Uncharacterized protein</fullName>
    </submittedName>
</protein>
<dbReference type="EMBL" id="MU118079">
    <property type="protein sequence ID" value="KAF9645761.1"/>
    <property type="molecule type" value="Genomic_DNA"/>
</dbReference>
<keyword evidence="2" id="KW-1185">Reference proteome</keyword>
<sequence length="58" mass="6686">MSLPDSTLVAWGGKKTRAYIDFRLGVYRLLSRQCLSYSPPQLWEADRIITPPTLYQIV</sequence>
<organism evidence="1 2">
    <name type="scientific">Thelephora ganbajun</name>
    <name type="common">Ganba fungus</name>
    <dbReference type="NCBI Taxonomy" id="370292"/>
    <lineage>
        <taxon>Eukaryota</taxon>
        <taxon>Fungi</taxon>
        <taxon>Dikarya</taxon>
        <taxon>Basidiomycota</taxon>
        <taxon>Agaricomycotina</taxon>
        <taxon>Agaricomycetes</taxon>
        <taxon>Thelephorales</taxon>
        <taxon>Thelephoraceae</taxon>
        <taxon>Thelephora</taxon>
    </lineage>
</organism>
<evidence type="ECO:0000313" key="1">
    <source>
        <dbReference type="EMBL" id="KAF9645761.1"/>
    </source>
</evidence>
<proteinExistence type="predicted"/>
<reference evidence="1" key="2">
    <citation type="journal article" date="2020" name="Nat. Commun.">
        <title>Large-scale genome sequencing of mycorrhizal fungi provides insights into the early evolution of symbiotic traits.</title>
        <authorList>
            <person name="Miyauchi S."/>
            <person name="Kiss E."/>
            <person name="Kuo A."/>
            <person name="Drula E."/>
            <person name="Kohler A."/>
            <person name="Sanchez-Garcia M."/>
            <person name="Morin E."/>
            <person name="Andreopoulos B."/>
            <person name="Barry K.W."/>
            <person name="Bonito G."/>
            <person name="Buee M."/>
            <person name="Carver A."/>
            <person name="Chen C."/>
            <person name="Cichocki N."/>
            <person name="Clum A."/>
            <person name="Culley D."/>
            <person name="Crous P.W."/>
            <person name="Fauchery L."/>
            <person name="Girlanda M."/>
            <person name="Hayes R.D."/>
            <person name="Keri Z."/>
            <person name="LaButti K."/>
            <person name="Lipzen A."/>
            <person name="Lombard V."/>
            <person name="Magnuson J."/>
            <person name="Maillard F."/>
            <person name="Murat C."/>
            <person name="Nolan M."/>
            <person name="Ohm R.A."/>
            <person name="Pangilinan J."/>
            <person name="Pereira M.F."/>
            <person name="Perotto S."/>
            <person name="Peter M."/>
            <person name="Pfister S."/>
            <person name="Riley R."/>
            <person name="Sitrit Y."/>
            <person name="Stielow J.B."/>
            <person name="Szollosi G."/>
            <person name="Zifcakova L."/>
            <person name="Stursova M."/>
            <person name="Spatafora J.W."/>
            <person name="Tedersoo L."/>
            <person name="Vaario L.M."/>
            <person name="Yamada A."/>
            <person name="Yan M."/>
            <person name="Wang P."/>
            <person name="Xu J."/>
            <person name="Bruns T."/>
            <person name="Baldrian P."/>
            <person name="Vilgalys R."/>
            <person name="Dunand C."/>
            <person name="Henrissat B."/>
            <person name="Grigoriev I.V."/>
            <person name="Hibbett D."/>
            <person name="Nagy L.G."/>
            <person name="Martin F.M."/>
        </authorList>
    </citation>
    <scope>NUCLEOTIDE SEQUENCE</scope>
    <source>
        <strain evidence="1">P2</strain>
    </source>
</reference>
<dbReference type="Proteomes" id="UP000886501">
    <property type="component" value="Unassembled WGS sequence"/>
</dbReference>